<proteinExistence type="inferred from homology"/>
<dbReference type="InterPro" id="IPR013221">
    <property type="entry name" value="Mur_ligase_cen"/>
</dbReference>
<comment type="catalytic activity">
    <reaction evidence="11">
        <text>[L-4-(L-arginin-2-N-yl)aspartate](n)-L-aspartate + L-arginine + ATP = [L-4-(L-arginin-2-N-yl)aspartate](n+1) + ADP + phosphate + H(+)</text>
        <dbReference type="Rhea" id="RHEA:23888"/>
        <dbReference type="Rhea" id="RHEA-COMP:13732"/>
        <dbReference type="Rhea" id="RHEA-COMP:13733"/>
        <dbReference type="ChEBI" id="CHEBI:15378"/>
        <dbReference type="ChEBI" id="CHEBI:30616"/>
        <dbReference type="ChEBI" id="CHEBI:32682"/>
        <dbReference type="ChEBI" id="CHEBI:43474"/>
        <dbReference type="ChEBI" id="CHEBI:137986"/>
        <dbReference type="ChEBI" id="CHEBI:137990"/>
        <dbReference type="ChEBI" id="CHEBI:456216"/>
        <dbReference type="EC" id="6.3.2.30"/>
    </reaction>
</comment>
<dbReference type="SUPFAM" id="SSF53244">
    <property type="entry name" value="MurD-like peptide ligases, peptide-binding domain"/>
    <property type="match status" value="1"/>
</dbReference>
<dbReference type="InterPro" id="IPR036565">
    <property type="entry name" value="Mur-like_cat_sf"/>
</dbReference>
<dbReference type="Gene3D" id="3.90.190.20">
    <property type="entry name" value="Mur ligase, C-terminal domain"/>
    <property type="match status" value="1"/>
</dbReference>
<dbReference type="PANTHER" id="PTHR23135">
    <property type="entry name" value="MUR LIGASE FAMILY MEMBER"/>
    <property type="match status" value="1"/>
</dbReference>
<dbReference type="SUPFAM" id="SSF56059">
    <property type="entry name" value="Glutathione synthetase ATP-binding domain-like"/>
    <property type="match status" value="1"/>
</dbReference>
<dbReference type="NCBIfam" id="NF010623">
    <property type="entry name" value="PRK14016.1"/>
    <property type="match status" value="1"/>
</dbReference>
<dbReference type="Gene3D" id="3.40.1190.10">
    <property type="entry name" value="Mur-like, catalytic domain"/>
    <property type="match status" value="1"/>
</dbReference>
<comment type="caution">
    <text evidence="15">The sequence shown here is derived from an EMBL/GenBank/DDBJ whole genome shotgun (WGS) entry which is preliminary data.</text>
</comment>
<evidence type="ECO:0000256" key="11">
    <source>
        <dbReference type="ARBA" id="ARBA00048094"/>
    </source>
</evidence>
<dbReference type="GO" id="GO:0071160">
    <property type="term" value="F:cyanophycin synthetase activity (L-aspartate-adding)"/>
    <property type="evidence" value="ECO:0007669"/>
    <property type="project" value="UniProtKB-EC"/>
</dbReference>
<name>A0ABW5M6I6_9BACT</name>
<dbReference type="PROSITE" id="PS01011">
    <property type="entry name" value="FOLYLPOLYGLU_SYNT_1"/>
    <property type="match status" value="1"/>
</dbReference>
<dbReference type="Pfam" id="PF08245">
    <property type="entry name" value="Mur_ligase_M"/>
    <property type="match status" value="1"/>
</dbReference>
<dbReference type="NCBIfam" id="TIGR02068">
    <property type="entry name" value="cya_phycin_syn"/>
    <property type="match status" value="1"/>
</dbReference>
<evidence type="ECO:0000256" key="5">
    <source>
        <dbReference type="ARBA" id="ARBA00013005"/>
    </source>
</evidence>
<evidence type="ECO:0000256" key="9">
    <source>
        <dbReference type="ARBA" id="ARBA00022840"/>
    </source>
</evidence>
<keyword evidence="7 15" id="KW-0436">Ligase</keyword>
<dbReference type="InterPro" id="IPR036615">
    <property type="entry name" value="Mur_ligase_C_dom_sf"/>
</dbReference>
<evidence type="ECO:0000256" key="4">
    <source>
        <dbReference type="ARBA" id="ARBA00012968"/>
    </source>
</evidence>
<dbReference type="EMBL" id="JBHULN010000008">
    <property type="protein sequence ID" value="MFD2571946.1"/>
    <property type="molecule type" value="Genomic_DNA"/>
</dbReference>
<dbReference type="InterPro" id="IPR044019">
    <property type="entry name" value="Cyanophycin_syn_N"/>
</dbReference>
<dbReference type="PROSITE" id="PS50975">
    <property type="entry name" value="ATP_GRASP"/>
    <property type="match status" value="1"/>
</dbReference>
<dbReference type="InterPro" id="IPR011761">
    <property type="entry name" value="ATP-grasp"/>
</dbReference>
<evidence type="ECO:0000256" key="13">
    <source>
        <dbReference type="PROSITE-ProRule" id="PRU00409"/>
    </source>
</evidence>
<dbReference type="InterPro" id="IPR013651">
    <property type="entry name" value="ATP-grasp_RimK-type"/>
</dbReference>
<dbReference type="EC" id="6.3.2.29" evidence="5"/>
<evidence type="ECO:0000256" key="2">
    <source>
        <dbReference type="ARBA" id="ARBA00009060"/>
    </source>
</evidence>
<evidence type="ECO:0000256" key="8">
    <source>
        <dbReference type="ARBA" id="ARBA00022741"/>
    </source>
</evidence>
<dbReference type="InterPro" id="IPR004101">
    <property type="entry name" value="Mur_ligase_C"/>
</dbReference>
<evidence type="ECO:0000259" key="14">
    <source>
        <dbReference type="PROSITE" id="PS50975"/>
    </source>
</evidence>
<comment type="similarity">
    <text evidence="2">In the C-terminal section; belongs to the MurCDEF family.</text>
</comment>
<dbReference type="PANTHER" id="PTHR23135:SF18">
    <property type="entry name" value="CYANOPHYCIN SYNTHETASE"/>
    <property type="match status" value="1"/>
</dbReference>
<dbReference type="RefSeq" id="WP_381523908.1">
    <property type="nucleotide sequence ID" value="NZ_JBHULN010000008.1"/>
</dbReference>
<evidence type="ECO:0000256" key="1">
    <source>
        <dbReference type="ARBA" id="ARBA00003184"/>
    </source>
</evidence>
<evidence type="ECO:0000313" key="16">
    <source>
        <dbReference type="Proteomes" id="UP001597469"/>
    </source>
</evidence>
<comment type="function">
    <text evidence="1">Catalyzes the ATP-dependent polymerization of arginine and aspartate to multi-L-arginyl-poly-L-aspartic acid (cyanophycin; a water-insoluble reserve polymer).</text>
</comment>
<comment type="catalytic activity">
    <reaction evidence="12">
        <text>[L-4-(L-arginin-2-N-yl)aspartate](n) + L-aspartate + ATP = [L-4-(L-arginin-2-N-yl)aspartate](n)-L-aspartate + ADP + phosphate + H(+)</text>
        <dbReference type="Rhea" id="RHEA:13277"/>
        <dbReference type="Rhea" id="RHEA-COMP:13728"/>
        <dbReference type="Rhea" id="RHEA-COMP:13733"/>
        <dbReference type="ChEBI" id="CHEBI:15378"/>
        <dbReference type="ChEBI" id="CHEBI:29991"/>
        <dbReference type="ChEBI" id="CHEBI:30616"/>
        <dbReference type="ChEBI" id="CHEBI:43474"/>
        <dbReference type="ChEBI" id="CHEBI:137986"/>
        <dbReference type="ChEBI" id="CHEBI:137990"/>
        <dbReference type="ChEBI" id="CHEBI:456216"/>
        <dbReference type="EC" id="6.3.2.29"/>
    </reaction>
</comment>
<evidence type="ECO:0000256" key="10">
    <source>
        <dbReference type="ARBA" id="ARBA00031353"/>
    </source>
</evidence>
<evidence type="ECO:0000256" key="12">
    <source>
        <dbReference type="ARBA" id="ARBA00048425"/>
    </source>
</evidence>
<feature type="domain" description="ATP-grasp" evidence="14">
    <location>
        <begin position="221"/>
        <end position="474"/>
    </location>
</feature>
<evidence type="ECO:0000256" key="7">
    <source>
        <dbReference type="ARBA" id="ARBA00022598"/>
    </source>
</evidence>
<dbReference type="SUPFAM" id="SSF53623">
    <property type="entry name" value="MurD-like peptide ligases, catalytic domain"/>
    <property type="match status" value="1"/>
</dbReference>
<dbReference type="InterPro" id="IPR011810">
    <property type="entry name" value="Cya_phycin_syn"/>
</dbReference>
<keyword evidence="16" id="KW-1185">Reference proteome</keyword>
<sequence>MKIIDIRALKGPNYWSIKRHKLIVMRLDLEELEEFPSNKIDGFSERLRTLIPSLYDHRCSEGRPGGFFYRVEQGTWMGHIIEHIALEIQTLAGIEVGFGRTRGTGEYGVYNVVFAYQEERAGFHAAHCAVKIAQALVDGQAYDLQAQIATLNRLYEEDRLGPSTSAIVEACLQKDIPYIRLDTDSTVQLGYGARQKRIQATVTCQTSNMAVELAADKNETKRRLGSASIPVPLGEVIRTENDLQDVLRHLDFPLVVKPLDGNHGRGVTTDIRTVEALFNAFLMAKAQGEDVLVEQFAEGNDYRLLVIDYKLCAVAQRVPARVIGDGVSTIRRLVDEVNQDPRRGEGHVNLLTNIEIDEATINLLTEQNLTVDTVLPAGQELYLKKTANLSTGGTSVDVTDGVHPEIKAMAERTARIIGLDICGIDLIAKDISRPLKKSEAVIIEVNAGPGLRMHTHPSEGKPREVGKAVADMLFPIQTVGTSVGTPTDPKTEAPGRIPIIAITGTNGKTTTTRLTQHLVRQVGYTVGFTATEGIYIGDSLIEEGDCTGPLSALKILQEPSVDFAVLECARGGMLRSGLAFDRCDVGVVTNVAADHLGLRDINSVEDMARVKAIVAESVKREGYAVLNADNEYTYAMHHDLRCNIAFFSMDPTSERVVAHYRAGGLAAVYEDGFITIRRGDERIHVEHINNIPLAFEGKAPFMIENIMAAVLAVYCQNLPLALIARGLRSFVPSFENTPGRMNLFCFRNYCVLVDYAHNPHGLAALGEYIKQAGVARKVGILTGVGDRRDEDIVTIGRLAGSIFDEIIIRFDEDGRGRDKAEIADLITQGVRDVDKDKPIRVIPDELAALTYAIKNAQTATMIVHLSDQINRSVEIIREFKELEEQYELHPELLERA</sequence>
<dbReference type="EC" id="6.3.2.30" evidence="4"/>
<evidence type="ECO:0000256" key="6">
    <source>
        <dbReference type="ARBA" id="ARBA00022036"/>
    </source>
</evidence>
<comment type="subunit">
    <text evidence="3">Homodimer.</text>
</comment>
<gene>
    <name evidence="15" type="primary">cphA</name>
    <name evidence="15" type="ORF">ACFSUS_14985</name>
</gene>
<keyword evidence="9 13" id="KW-0067">ATP-binding</keyword>
<dbReference type="Proteomes" id="UP001597469">
    <property type="component" value="Unassembled WGS sequence"/>
</dbReference>
<dbReference type="Pfam" id="PF18921">
    <property type="entry name" value="Cyanophycin_syn"/>
    <property type="match status" value="1"/>
</dbReference>
<evidence type="ECO:0000313" key="15">
    <source>
        <dbReference type="EMBL" id="MFD2571946.1"/>
    </source>
</evidence>
<protein>
    <recommendedName>
        <fullName evidence="6">Cyanophycin synthetase</fullName>
        <ecNumber evidence="5">6.3.2.29</ecNumber>
        <ecNumber evidence="4">6.3.2.30</ecNumber>
    </recommendedName>
    <alternativeName>
        <fullName evidence="10">Cyanophycin synthase</fullName>
    </alternativeName>
</protein>
<dbReference type="Pfam" id="PF08443">
    <property type="entry name" value="RimK"/>
    <property type="match status" value="1"/>
</dbReference>
<keyword evidence="8 13" id="KW-0547">Nucleotide-binding</keyword>
<dbReference type="GO" id="GO:0071161">
    <property type="term" value="F:cyanophycin synthetase activity (L-arginine-adding)"/>
    <property type="evidence" value="ECO:0007669"/>
    <property type="project" value="UniProtKB-EC"/>
</dbReference>
<organism evidence="15 16">
    <name type="scientific">Spirosoma soli</name>
    <dbReference type="NCBI Taxonomy" id="1770529"/>
    <lineage>
        <taxon>Bacteria</taxon>
        <taxon>Pseudomonadati</taxon>
        <taxon>Bacteroidota</taxon>
        <taxon>Cytophagia</taxon>
        <taxon>Cytophagales</taxon>
        <taxon>Cytophagaceae</taxon>
        <taxon>Spirosoma</taxon>
    </lineage>
</organism>
<dbReference type="Pfam" id="PF02875">
    <property type="entry name" value="Mur_ligase_C"/>
    <property type="match status" value="1"/>
</dbReference>
<reference evidence="16" key="1">
    <citation type="journal article" date="2019" name="Int. J. Syst. Evol. Microbiol.">
        <title>The Global Catalogue of Microorganisms (GCM) 10K type strain sequencing project: providing services to taxonomists for standard genome sequencing and annotation.</title>
        <authorList>
            <consortium name="The Broad Institute Genomics Platform"/>
            <consortium name="The Broad Institute Genome Sequencing Center for Infectious Disease"/>
            <person name="Wu L."/>
            <person name="Ma J."/>
        </authorList>
    </citation>
    <scope>NUCLEOTIDE SEQUENCE [LARGE SCALE GENOMIC DNA]</scope>
    <source>
        <strain evidence="16">KCTC 42805</strain>
    </source>
</reference>
<dbReference type="Gene3D" id="3.30.470.20">
    <property type="entry name" value="ATP-grasp fold, B domain"/>
    <property type="match status" value="2"/>
</dbReference>
<dbReference type="InterPro" id="IPR018109">
    <property type="entry name" value="Folylpolyglutamate_synth_CS"/>
</dbReference>
<accession>A0ABW5M6I6</accession>
<evidence type="ECO:0000256" key="3">
    <source>
        <dbReference type="ARBA" id="ARBA00011738"/>
    </source>
</evidence>